<dbReference type="Pfam" id="PF12697">
    <property type="entry name" value="Abhydrolase_6"/>
    <property type="match status" value="1"/>
</dbReference>
<comment type="caution">
    <text evidence="2">The sequence shown here is derived from an EMBL/GenBank/DDBJ whole genome shotgun (WGS) entry which is preliminary data.</text>
</comment>
<dbReference type="EMBL" id="DSJL01000010">
    <property type="protein sequence ID" value="HEF65037.1"/>
    <property type="molecule type" value="Genomic_DNA"/>
</dbReference>
<dbReference type="GO" id="GO:0016787">
    <property type="term" value="F:hydrolase activity"/>
    <property type="evidence" value="ECO:0007669"/>
    <property type="project" value="UniProtKB-KW"/>
</dbReference>
<organism evidence="2">
    <name type="scientific">Thermomicrobium roseum</name>
    <dbReference type="NCBI Taxonomy" id="500"/>
    <lineage>
        <taxon>Bacteria</taxon>
        <taxon>Pseudomonadati</taxon>
        <taxon>Thermomicrobiota</taxon>
        <taxon>Thermomicrobia</taxon>
        <taxon>Thermomicrobiales</taxon>
        <taxon>Thermomicrobiaceae</taxon>
        <taxon>Thermomicrobium</taxon>
    </lineage>
</organism>
<protein>
    <submittedName>
        <fullName evidence="2">Alpha/beta hydrolase</fullName>
    </submittedName>
</protein>
<sequence>MSVTELRWATTPNGTKLAYERRVAADGPPLLALHGILVGTSNWIHQVLRLPRFLWLLPHLRGHGMSPPPMPRQTIEEAALDVLSVLDAEQVDQAVVLGNSLGATIALALALMRLQRVHALVLVEPSLPALAGEDERERLRRSAELTRSLLAAGKVDDALAHFLVPRLGEDWMQKAGQRRLEEWRRNVFSAPTWIDAVLAFDPGPVPLAALNRPTLLVYGANTQPAYRRTVFALSELLPQAEIAEIPHAGHGAPVDNPEAFNARLLDFLGRVNWLPNQR</sequence>
<keyword evidence="2" id="KW-0378">Hydrolase</keyword>
<dbReference type="InterPro" id="IPR029058">
    <property type="entry name" value="AB_hydrolase_fold"/>
</dbReference>
<dbReference type="SUPFAM" id="SSF53474">
    <property type="entry name" value="alpha/beta-Hydrolases"/>
    <property type="match status" value="1"/>
</dbReference>
<dbReference type="PANTHER" id="PTHR43194:SF2">
    <property type="entry name" value="PEROXISOMAL MEMBRANE PROTEIN LPX1"/>
    <property type="match status" value="1"/>
</dbReference>
<name>A0A7C1K574_THERO</name>
<evidence type="ECO:0000313" key="2">
    <source>
        <dbReference type="EMBL" id="HEF65037.1"/>
    </source>
</evidence>
<accession>A0A7C1K574</accession>
<evidence type="ECO:0000259" key="1">
    <source>
        <dbReference type="Pfam" id="PF12697"/>
    </source>
</evidence>
<dbReference type="InterPro" id="IPR050228">
    <property type="entry name" value="Carboxylesterase_BioH"/>
</dbReference>
<dbReference type="AlphaFoldDB" id="A0A7C1K574"/>
<dbReference type="InterPro" id="IPR000073">
    <property type="entry name" value="AB_hydrolase_1"/>
</dbReference>
<dbReference type="PANTHER" id="PTHR43194">
    <property type="entry name" value="HYDROLASE ALPHA/BETA FOLD FAMILY"/>
    <property type="match status" value="1"/>
</dbReference>
<feature type="domain" description="AB hydrolase-1" evidence="1">
    <location>
        <begin position="31"/>
        <end position="262"/>
    </location>
</feature>
<dbReference type="Gene3D" id="3.40.50.1820">
    <property type="entry name" value="alpha/beta hydrolase"/>
    <property type="match status" value="1"/>
</dbReference>
<gene>
    <name evidence="2" type="ORF">ENP47_05505</name>
</gene>
<reference evidence="2" key="1">
    <citation type="journal article" date="2020" name="mSystems">
        <title>Genome- and Community-Level Interaction Insights into Carbon Utilization and Element Cycling Functions of Hydrothermarchaeota in Hydrothermal Sediment.</title>
        <authorList>
            <person name="Zhou Z."/>
            <person name="Liu Y."/>
            <person name="Xu W."/>
            <person name="Pan J."/>
            <person name="Luo Z.H."/>
            <person name="Li M."/>
        </authorList>
    </citation>
    <scope>NUCLEOTIDE SEQUENCE [LARGE SCALE GENOMIC DNA]</scope>
    <source>
        <strain evidence="2">SpSt-222</strain>
    </source>
</reference>
<proteinExistence type="predicted"/>